<reference evidence="2" key="1">
    <citation type="journal article" date="2009" name="PLoS Genet.">
        <title>Sequencing, mapping, and analysis of 27,455 maize full-length cDNAs.</title>
        <authorList>
            <person name="Soderlund C."/>
            <person name="Descour A."/>
            <person name="Kudrna D."/>
            <person name="Bomhoff M."/>
            <person name="Boyd L."/>
            <person name="Currie J."/>
            <person name="Angelova A."/>
            <person name="Collura K."/>
            <person name="Wissotski M."/>
            <person name="Ashley E."/>
            <person name="Morrow D."/>
            <person name="Fernandes J."/>
            <person name="Walbot V."/>
            <person name="Yu Y."/>
        </authorList>
    </citation>
    <scope>NUCLEOTIDE SEQUENCE</scope>
    <source>
        <strain evidence="2">B73</strain>
    </source>
</reference>
<accession>C0PN22</accession>
<feature type="region of interest" description="Disordered" evidence="1">
    <location>
        <begin position="98"/>
        <end position="128"/>
    </location>
</feature>
<dbReference type="AlphaFoldDB" id="C0PN22"/>
<evidence type="ECO:0000313" key="2">
    <source>
        <dbReference type="EMBL" id="ACN36588.1"/>
    </source>
</evidence>
<sequence>MARSSSLGPYQTSVVVAAHVARRRMRRQSREIEAKSKEHDGHRGVARWGTRHEGVVVAVGWRGRAHGWLTTHRDLTRHCVKQVARAACCCYLALHNKGASEQQRSQPPCTGGAWPEQGKKNEARTWLHLGRRHRVPRQYLAQENKSGRVGAARP</sequence>
<proteinExistence type="evidence at transcript level"/>
<reference evidence="2" key="2">
    <citation type="submission" date="2012-06" db="EMBL/GenBank/DDBJ databases">
        <authorList>
            <person name="Yu Y."/>
            <person name="Currie J."/>
            <person name="Lomeli R."/>
            <person name="Angelova A."/>
            <person name="Collura K."/>
            <person name="Wissotski M."/>
            <person name="Campos D."/>
            <person name="Kudrna D."/>
            <person name="Golser W."/>
            <person name="Ashely E."/>
            <person name="Descour A."/>
            <person name="Fernandes J."/>
            <person name="Soderlund C."/>
            <person name="Walbot V."/>
        </authorList>
    </citation>
    <scope>NUCLEOTIDE SEQUENCE</scope>
    <source>
        <strain evidence="2">B73</strain>
    </source>
</reference>
<name>C0PN22_MAIZE</name>
<organism evidence="2">
    <name type="scientific">Zea mays</name>
    <name type="common">Maize</name>
    <dbReference type="NCBI Taxonomy" id="4577"/>
    <lineage>
        <taxon>Eukaryota</taxon>
        <taxon>Viridiplantae</taxon>
        <taxon>Streptophyta</taxon>
        <taxon>Embryophyta</taxon>
        <taxon>Tracheophyta</taxon>
        <taxon>Spermatophyta</taxon>
        <taxon>Magnoliopsida</taxon>
        <taxon>Liliopsida</taxon>
        <taxon>Poales</taxon>
        <taxon>Poaceae</taxon>
        <taxon>PACMAD clade</taxon>
        <taxon>Panicoideae</taxon>
        <taxon>Andropogonodae</taxon>
        <taxon>Andropogoneae</taxon>
        <taxon>Tripsacinae</taxon>
        <taxon>Zea</taxon>
    </lineage>
</organism>
<dbReference type="EMBL" id="BT069691">
    <property type="protein sequence ID" value="ACN36588.1"/>
    <property type="molecule type" value="mRNA"/>
</dbReference>
<feature type="compositionally biased region" description="Polar residues" evidence="1">
    <location>
        <begin position="99"/>
        <end position="108"/>
    </location>
</feature>
<protein>
    <submittedName>
        <fullName evidence="2">Uncharacterized protein</fullName>
    </submittedName>
</protein>
<evidence type="ECO:0000256" key="1">
    <source>
        <dbReference type="SAM" id="MobiDB-lite"/>
    </source>
</evidence>